<dbReference type="Pfam" id="PF00126">
    <property type="entry name" value="HTH_1"/>
    <property type="match status" value="1"/>
</dbReference>
<dbReference type="Proteomes" id="UP000325517">
    <property type="component" value="Chromosome"/>
</dbReference>
<keyword evidence="4" id="KW-0804">Transcription</keyword>
<organism evidence="6 7">
    <name type="scientific">Psychrobacillus glaciei</name>
    <dbReference type="NCBI Taxonomy" id="2283160"/>
    <lineage>
        <taxon>Bacteria</taxon>
        <taxon>Bacillati</taxon>
        <taxon>Bacillota</taxon>
        <taxon>Bacilli</taxon>
        <taxon>Bacillales</taxon>
        <taxon>Bacillaceae</taxon>
        <taxon>Psychrobacillus</taxon>
    </lineage>
</organism>
<dbReference type="EMBL" id="CP031223">
    <property type="protein sequence ID" value="QFG01052.1"/>
    <property type="molecule type" value="Genomic_DNA"/>
</dbReference>
<sequence>MLKDIRTDYLKAVAEYGSISQAAKALFISQPYLSKFIKTLEEELGVEVLNRQASPMSLTYAGERYLYYMDDAEKIIQKMLIELQGISNMKKGRLKIGVSPILATYTLYKFLPYFMKRYVGIEIELVEESAATLESLLLQNKIDVCVNSLPITNPEILYEHLYEEYNYIVIPSNHSLYKKNLLEGEELDLTLLDGEKFILVKPGLGLRRFTDKVFAFYNIRPRIVLETLNAENAFRLANNGVAITLVPQSVIESVALKVDANLYPLKSLEFKSHIVISYQKNAQLTPAALAFIQMAKERFRNLE</sequence>
<keyword evidence="3" id="KW-0238">DNA-binding</keyword>
<dbReference type="PANTHER" id="PTHR30419">
    <property type="entry name" value="HTH-TYPE TRANSCRIPTIONAL REGULATOR YBHD"/>
    <property type="match status" value="1"/>
</dbReference>
<dbReference type="Gene3D" id="1.10.10.10">
    <property type="entry name" value="Winged helix-like DNA-binding domain superfamily/Winged helix DNA-binding domain"/>
    <property type="match status" value="1"/>
</dbReference>
<dbReference type="PRINTS" id="PR00039">
    <property type="entry name" value="HTHLYSR"/>
</dbReference>
<dbReference type="SUPFAM" id="SSF46785">
    <property type="entry name" value="Winged helix' DNA-binding domain"/>
    <property type="match status" value="1"/>
</dbReference>
<protein>
    <submittedName>
        <fullName evidence="6">LysR family transcriptional regulator</fullName>
    </submittedName>
</protein>
<name>A0A5J6SSM6_9BACI</name>
<evidence type="ECO:0000256" key="1">
    <source>
        <dbReference type="ARBA" id="ARBA00009437"/>
    </source>
</evidence>
<dbReference type="GO" id="GO:0003677">
    <property type="term" value="F:DNA binding"/>
    <property type="evidence" value="ECO:0007669"/>
    <property type="project" value="UniProtKB-KW"/>
</dbReference>
<dbReference type="OrthoDB" id="9803735at2"/>
<dbReference type="PROSITE" id="PS50931">
    <property type="entry name" value="HTH_LYSR"/>
    <property type="match status" value="1"/>
</dbReference>
<dbReference type="InterPro" id="IPR036388">
    <property type="entry name" value="WH-like_DNA-bd_sf"/>
</dbReference>
<dbReference type="InterPro" id="IPR036390">
    <property type="entry name" value="WH_DNA-bd_sf"/>
</dbReference>
<reference evidence="6 7" key="1">
    <citation type="submission" date="2018-07" db="EMBL/GenBank/DDBJ databases">
        <title>Complete genome sequence of Psychrobacillus sp. PB01, isolated from iceberg, and comparative genome analysis of Psychrobacillus strains.</title>
        <authorList>
            <person name="Lee P.C."/>
        </authorList>
    </citation>
    <scope>NUCLEOTIDE SEQUENCE [LARGE SCALE GENOMIC DNA]</scope>
    <source>
        <strain evidence="6 7">PB01</strain>
    </source>
</reference>
<feature type="domain" description="HTH lysR-type" evidence="5">
    <location>
        <begin position="1"/>
        <end position="59"/>
    </location>
</feature>
<evidence type="ECO:0000256" key="2">
    <source>
        <dbReference type="ARBA" id="ARBA00023015"/>
    </source>
</evidence>
<dbReference type="SUPFAM" id="SSF53850">
    <property type="entry name" value="Periplasmic binding protein-like II"/>
    <property type="match status" value="1"/>
</dbReference>
<evidence type="ECO:0000256" key="4">
    <source>
        <dbReference type="ARBA" id="ARBA00023163"/>
    </source>
</evidence>
<keyword evidence="7" id="KW-1185">Reference proteome</keyword>
<evidence type="ECO:0000259" key="5">
    <source>
        <dbReference type="PROSITE" id="PS50931"/>
    </source>
</evidence>
<dbReference type="InterPro" id="IPR000847">
    <property type="entry name" value="LysR_HTH_N"/>
</dbReference>
<dbReference type="GO" id="GO:0003700">
    <property type="term" value="F:DNA-binding transcription factor activity"/>
    <property type="evidence" value="ECO:0007669"/>
    <property type="project" value="InterPro"/>
</dbReference>
<evidence type="ECO:0000313" key="7">
    <source>
        <dbReference type="Proteomes" id="UP000325517"/>
    </source>
</evidence>
<accession>A0A5J6SSM6</accession>
<dbReference type="AlphaFoldDB" id="A0A5J6SSM6"/>
<proteinExistence type="inferred from homology"/>
<dbReference type="InterPro" id="IPR005119">
    <property type="entry name" value="LysR_subst-bd"/>
</dbReference>
<dbReference type="Gene3D" id="3.40.190.290">
    <property type="match status" value="1"/>
</dbReference>
<evidence type="ECO:0000313" key="6">
    <source>
        <dbReference type="EMBL" id="QFG01052.1"/>
    </source>
</evidence>
<gene>
    <name evidence="6" type="ORF">PB01_00800</name>
</gene>
<comment type="similarity">
    <text evidence="1">Belongs to the LysR transcriptional regulatory family.</text>
</comment>
<dbReference type="GO" id="GO:0005829">
    <property type="term" value="C:cytosol"/>
    <property type="evidence" value="ECO:0007669"/>
    <property type="project" value="TreeGrafter"/>
</dbReference>
<dbReference type="Pfam" id="PF03466">
    <property type="entry name" value="LysR_substrate"/>
    <property type="match status" value="1"/>
</dbReference>
<dbReference type="CDD" id="cd05466">
    <property type="entry name" value="PBP2_LTTR_substrate"/>
    <property type="match status" value="1"/>
</dbReference>
<keyword evidence="2" id="KW-0805">Transcription regulation</keyword>
<dbReference type="InterPro" id="IPR050950">
    <property type="entry name" value="HTH-type_LysR_regulators"/>
</dbReference>
<dbReference type="KEGG" id="psyo:PB01_00800"/>
<evidence type="ECO:0000256" key="3">
    <source>
        <dbReference type="ARBA" id="ARBA00023125"/>
    </source>
</evidence>